<feature type="region of interest" description="Disordered" evidence="7">
    <location>
        <begin position="443"/>
        <end position="557"/>
    </location>
</feature>
<dbReference type="SMART" id="SM00401">
    <property type="entry name" value="ZnF_GATA"/>
    <property type="match status" value="1"/>
</dbReference>
<sequence length="785" mass="85347">MDTFQLRDENEPSNSVQNISRSFDEPSTSSVFEDASVFQNNTPSPHPTPSSSSSVHLPEIAQQRCYWALLSAHLVFLYLDPIMQADLGGTVVGRSLLEFVHPDEQSTARLDLSQVLESKTVHGSITHVRFSRPSRIRRELRKDDFRYLDKVYLDEDFIAVDLVINCAAEGLVLCFIHATPDIDPVSDNDERVKSSWSNWCSTPYISEEQLRHLSHNLLMCAPKSSHGRVFQILNNTSARPSLFTWPPPQEGSSEKDFTDLAKSVEFRQSGSSISQAKTNCTRRFKALQELHGTDVVESVFIPHGSVIFACHKVSTSPSSLSSSAHSQPINPTIPILNSPNYTTAFMGYNGPSSTSYSLPPPPPHQQPFYDSQYSLPPLTSSTTLPPPTSTYSYASGQPTLPAPSQYSYAHWAHSDSHSSVQSLRSGYWSHGSASYENGSSVSAPLPMSGGHQSHGNYGRPFSPYGSHIPYSSQSVSSHLDGLNGNTPSPTSATSSTADLVPPSRRRISPSLSPEHRGSNGPTGGPQRTHGNRPTGLIKCSSCKTTTSPEWRKGPSGKKELCNACGLRYARSRAKKEGHVVSNSGRKRKDKIIKRESSTPPSATSATGSITNSYSSSAVIPYHSSSTPPFTSAGSLRRSYVSSYDGISSFSGNDIYGASRSVGTPSPSPPTGAATPAGGFSHYVSASSESAGHAHHPTAASRTSYYGSSVSSPLVANPPLLQTQSFERVRRDREGYPPTPVSAEPRASYYEASYNRGERKDALCGYEKEYEREYDHEERGRSLVTG</sequence>
<gene>
    <name evidence="9" type="ORF">C8J55DRAFT_601933</name>
</gene>
<evidence type="ECO:0000256" key="1">
    <source>
        <dbReference type="ARBA" id="ARBA00022723"/>
    </source>
</evidence>
<evidence type="ECO:0000256" key="7">
    <source>
        <dbReference type="SAM" id="MobiDB-lite"/>
    </source>
</evidence>
<keyword evidence="1" id="KW-0479">Metal-binding</keyword>
<feature type="region of interest" description="Disordered" evidence="7">
    <location>
        <begin position="352"/>
        <end position="396"/>
    </location>
</feature>
<evidence type="ECO:0000256" key="3">
    <source>
        <dbReference type="ARBA" id="ARBA00022833"/>
    </source>
</evidence>
<comment type="caution">
    <text evidence="9">The sequence shown here is derived from an EMBL/GenBank/DDBJ whole genome shotgun (WGS) entry which is preliminary data.</text>
</comment>
<accession>A0A9W9B2J8</accession>
<dbReference type="PANTHER" id="PTHR47172">
    <property type="entry name" value="OS01G0976800 PROTEIN"/>
    <property type="match status" value="1"/>
</dbReference>
<dbReference type="PANTHER" id="PTHR47172:SF24">
    <property type="entry name" value="GATA ZINC FINGER DOMAIN-CONTAINING PROTEIN 14-RELATED"/>
    <property type="match status" value="1"/>
</dbReference>
<dbReference type="CDD" id="cd00202">
    <property type="entry name" value="ZnF_GATA"/>
    <property type="match status" value="1"/>
</dbReference>
<dbReference type="EMBL" id="JANVFS010000002">
    <property type="protein sequence ID" value="KAJ4495021.1"/>
    <property type="molecule type" value="Genomic_DNA"/>
</dbReference>
<evidence type="ECO:0000259" key="8">
    <source>
        <dbReference type="PROSITE" id="PS50114"/>
    </source>
</evidence>
<feature type="region of interest" description="Disordered" evidence="7">
    <location>
        <begin position="687"/>
        <end position="753"/>
    </location>
</feature>
<dbReference type="Pfam" id="PF00320">
    <property type="entry name" value="GATA"/>
    <property type="match status" value="1"/>
</dbReference>
<proteinExistence type="predicted"/>
<keyword evidence="4" id="KW-0805">Transcription regulation</keyword>
<feature type="compositionally biased region" description="Basic and acidic residues" evidence="7">
    <location>
        <begin position="1"/>
        <end position="10"/>
    </location>
</feature>
<evidence type="ECO:0000256" key="5">
    <source>
        <dbReference type="ARBA" id="ARBA00023163"/>
    </source>
</evidence>
<feature type="compositionally biased region" description="Low complexity" evidence="7">
    <location>
        <begin position="486"/>
        <end position="497"/>
    </location>
</feature>
<feature type="compositionally biased region" description="Low complexity" evidence="7">
    <location>
        <begin position="700"/>
        <end position="711"/>
    </location>
</feature>
<dbReference type="PROSITE" id="PS00344">
    <property type="entry name" value="GATA_ZN_FINGER_1"/>
    <property type="match status" value="1"/>
</dbReference>
<evidence type="ECO:0000256" key="4">
    <source>
        <dbReference type="ARBA" id="ARBA00023015"/>
    </source>
</evidence>
<feature type="region of interest" description="Disordered" evidence="7">
    <location>
        <begin position="660"/>
        <end position="679"/>
    </location>
</feature>
<dbReference type="SUPFAM" id="SSF57716">
    <property type="entry name" value="Glucocorticoid receptor-like (DNA-binding domain)"/>
    <property type="match status" value="1"/>
</dbReference>
<dbReference type="InterPro" id="IPR013088">
    <property type="entry name" value="Znf_NHR/GATA"/>
</dbReference>
<feature type="domain" description="GATA-type" evidence="8">
    <location>
        <begin position="533"/>
        <end position="594"/>
    </location>
</feature>
<evidence type="ECO:0000256" key="6">
    <source>
        <dbReference type="PROSITE-ProRule" id="PRU00094"/>
    </source>
</evidence>
<organism evidence="9 10">
    <name type="scientific">Lentinula lateritia</name>
    <dbReference type="NCBI Taxonomy" id="40482"/>
    <lineage>
        <taxon>Eukaryota</taxon>
        <taxon>Fungi</taxon>
        <taxon>Dikarya</taxon>
        <taxon>Basidiomycota</taxon>
        <taxon>Agaricomycotina</taxon>
        <taxon>Agaricomycetes</taxon>
        <taxon>Agaricomycetidae</taxon>
        <taxon>Agaricales</taxon>
        <taxon>Marasmiineae</taxon>
        <taxon>Omphalotaceae</taxon>
        <taxon>Lentinula</taxon>
    </lineage>
</organism>
<dbReference type="AlphaFoldDB" id="A0A9W9B2J8"/>
<name>A0A9W9B2J8_9AGAR</name>
<dbReference type="InterPro" id="IPR000679">
    <property type="entry name" value="Znf_GATA"/>
</dbReference>
<feature type="compositionally biased region" description="Low complexity" evidence="7">
    <location>
        <begin position="373"/>
        <end position="393"/>
    </location>
</feature>
<evidence type="ECO:0000256" key="2">
    <source>
        <dbReference type="ARBA" id="ARBA00022771"/>
    </source>
</evidence>
<evidence type="ECO:0000313" key="9">
    <source>
        <dbReference type="EMBL" id="KAJ4495021.1"/>
    </source>
</evidence>
<dbReference type="PROSITE" id="PS50114">
    <property type="entry name" value="GATA_ZN_FINGER_2"/>
    <property type="match status" value="1"/>
</dbReference>
<dbReference type="Gene3D" id="3.30.50.10">
    <property type="entry name" value="Erythroid Transcription Factor GATA-1, subunit A"/>
    <property type="match status" value="1"/>
</dbReference>
<reference evidence="9" key="2">
    <citation type="journal article" date="2023" name="Proc. Natl. Acad. Sci. U.S.A.">
        <title>A global phylogenomic analysis of the shiitake genus Lentinula.</title>
        <authorList>
            <person name="Sierra-Patev S."/>
            <person name="Min B."/>
            <person name="Naranjo-Ortiz M."/>
            <person name="Looney B."/>
            <person name="Konkel Z."/>
            <person name="Slot J.C."/>
            <person name="Sakamoto Y."/>
            <person name="Steenwyk J.L."/>
            <person name="Rokas A."/>
            <person name="Carro J."/>
            <person name="Camarero S."/>
            <person name="Ferreira P."/>
            <person name="Molpeceres G."/>
            <person name="Ruiz-Duenas F.J."/>
            <person name="Serrano A."/>
            <person name="Henrissat B."/>
            <person name="Drula E."/>
            <person name="Hughes K.W."/>
            <person name="Mata J.L."/>
            <person name="Ishikawa N.K."/>
            <person name="Vargas-Isla R."/>
            <person name="Ushijima S."/>
            <person name="Smith C.A."/>
            <person name="Donoghue J."/>
            <person name="Ahrendt S."/>
            <person name="Andreopoulos W."/>
            <person name="He G."/>
            <person name="LaButti K."/>
            <person name="Lipzen A."/>
            <person name="Ng V."/>
            <person name="Riley R."/>
            <person name="Sandor L."/>
            <person name="Barry K."/>
            <person name="Martinez A.T."/>
            <person name="Xiao Y."/>
            <person name="Gibbons J.G."/>
            <person name="Terashima K."/>
            <person name="Grigoriev I.V."/>
            <person name="Hibbett D."/>
        </authorList>
    </citation>
    <scope>NUCLEOTIDE SEQUENCE</scope>
    <source>
        <strain evidence="9">Sp2 HRB7682 ss15</strain>
    </source>
</reference>
<feature type="compositionally biased region" description="Low complexity" evidence="7">
    <location>
        <begin position="597"/>
        <end position="606"/>
    </location>
</feature>
<evidence type="ECO:0000313" key="10">
    <source>
        <dbReference type="Proteomes" id="UP001150238"/>
    </source>
</evidence>
<feature type="compositionally biased region" description="Low complexity" evidence="7">
    <location>
        <begin position="670"/>
        <end position="679"/>
    </location>
</feature>
<reference evidence="9" key="1">
    <citation type="submission" date="2022-08" db="EMBL/GenBank/DDBJ databases">
        <authorList>
            <consortium name="DOE Joint Genome Institute"/>
            <person name="Min B."/>
            <person name="Riley R."/>
            <person name="Sierra-Patev S."/>
            <person name="Naranjo-Ortiz M."/>
            <person name="Looney B."/>
            <person name="Konkel Z."/>
            <person name="Slot J.C."/>
            <person name="Sakamoto Y."/>
            <person name="Steenwyk J.L."/>
            <person name="Rokas A."/>
            <person name="Carro J."/>
            <person name="Camarero S."/>
            <person name="Ferreira P."/>
            <person name="Molpeceres G."/>
            <person name="Ruiz-Duenas F.J."/>
            <person name="Serrano A."/>
            <person name="Henrissat B."/>
            <person name="Drula E."/>
            <person name="Hughes K.W."/>
            <person name="Mata J.L."/>
            <person name="Ishikawa N.K."/>
            <person name="Vargas-Isla R."/>
            <person name="Ushijima S."/>
            <person name="Smith C.A."/>
            <person name="Ahrendt S."/>
            <person name="Andreopoulos W."/>
            <person name="He G."/>
            <person name="Labutti K."/>
            <person name="Lipzen A."/>
            <person name="Ng V."/>
            <person name="Sandor L."/>
            <person name="Barry K."/>
            <person name="Martinez A.T."/>
            <person name="Xiao Y."/>
            <person name="Gibbons J.G."/>
            <person name="Terashima K."/>
            <person name="Hibbett D.S."/>
            <person name="Grigoriev I.V."/>
        </authorList>
    </citation>
    <scope>NUCLEOTIDE SEQUENCE</scope>
    <source>
        <strain evidence="9">Sp2 HRB7682 ss15</strain>
    </source>
</reference>
<feature type="region of interest" description="Disordered" evidence="7">
    <location>
        <begin position="1"/>
        <end position="55"/>
    </location>
</feature>
<dbReference type="Proteomes" id="UP001150238">
    <property type="component" value="Unassembled WGS sequence"/>
</dbReference>
<protein>
    <recommendedName>
        <fullName evidence="8">GATA-type domain-containing protein</fullName>
    </recommendedName>
</protein>
<dbReference type="GO" id="GO:0008270">
    <property type="term" value="F:zinc ion binding"/>
    <property type="evidence" value="ECO:0007669"/>
    <property type="project" value="UniProtKB-KW"/>
</dbReference>
<keyword evidence="5" id="KW-0804">Transcription</keyword>
<dbReference type="GO" id="GO:0043565">
    <property type="term" value="F:sequence-specific DNA binding"/>
    <property type="evidence" value="ECO:0007669"/>
    <property type="project" value="InterPro"/>
</dbReference>
<feature type="region of interest" description="Disordered" evidence="7">
    <location>
        <begin position="573"/>
        <end position="610"/>
    </location>
</feature>
<feature type="compositionally biased region" description="Polar residues" evidence="7">
    <location>
        <begin position="12"/>
        <end position="41"/>
    </location>
</feature>
<keyword evidence="2 6" id="KW-0863">Zinc-finger</keyword>
<keyword evidence="3" id="KW-0862">Zinc</keyword>
<dbReference type="GO" id="GO:0006355">
    <property type="term" value="P:regulation of DNA-templated transcription"/>
    <property type="evidence" value="ECO:0007669"/>
    <property type="project" value="InterPro"/>
</dbReference>